<proteinExistence type="predicted"/>
<evidence type="ECO:0000313" key="1">
    <source>
        <dbReference type="EMBL" id="MBD1401808.1"/>
    </source>
</evidence>
<dbReference type="InterPro" id="IPR009912">
    <property type="entry name" value="DUF1451"/>
</dbReference>
<accession>A0A8J6QZ37</accession>
<dbReference type="EMBL" id="JACWUN010000022">
    <property type="protein sequence ID" value="MBD1401808.1"/>
    <property type="molecule type" value="Genomic_DNA"/>
</dbReference>
<gene>
    <name evidence="1" type="ORF">ICT70_14190</name>
</gene>
<organism evidence="1 2">
    <name type="scientific">Pelovirga terrestris</name>
    <dbReference type="NCBI Taxonomy" id="2771352"/>
    <lineage>
        <taxon>Bacteria</taxon>
        <taxon>Pseudomonadati</taxon>
        <taxon>Thermodesulfobacteriota</taxon>
        <taxon>Desulfuromonadia</taxon>
        <taxon>Geobacterales</taxon>
        <taxon>Geobacteraceae</taxon>
        <taxon>Pelovirga</taxon>
    </lineage>
</organism>
<sequence length="166" mass="18527">MTENKAPQQDQEEISLYAKIVSRTEELMESGRKNLDEALKKAGEDLASAGDFTREQSERITGYVKRDLGHAADHVSKTTESIKGAVAPQRLAAGAQSLFARILTTTSEQLKEWAQKAETQLEFKTGEITSPGTLTCKNCQEELHMKRTARIPPCPKCHKTVFRKSY</sequence>
<name>A0A8J6QZ37_9BACT</name>
<reference evidence="1" key="1">
    <citation type="submission" date="2020-09" db="EMBL/GenBank/DDBJ databases">
        <title>Pelobacter alkaliphilus sp. nov., a novel anaerobic arsenate-reducing bacterium from terrestrial mud volcano.</title>
        <authorList>
            <person name="Khomyakova M.A."/>
            <person name="Merkel A.Y."/>
            <person name="Slobodkin A.I."/>
        </authorList>
    </citation>
    <scope>NUCLEOTIDE SEQUENCE</scope>
    <source>
        <strain evidence="1">M08fum</strain>
    </source>
</reference>
<keyword evidence="2" id="KW-1185">Reference proteome</keyword>
<comment type="caution">
    <text evidence="1">The sequence shown here is derived from an EMBL/GenBank/DDBJ whole genome shotgun (WGS) entry which is preliminary data.</text>
</comment>
<dbReference type="RefSeq" id="WP_191157768.1">
    <property type="nucleotide sequence ID" value="NZ_JACWUN010000022.1"/>
</dbReference>
<evidence type="ECO:0000313" key="2">
    <source>
        <dbReference type="Proteomes" id="UP000632828"/>
    </source>
</evidence>
<dbReference type="AlphaFoldDB" id="A0A8J6QZ37"/>
<dbReference type="Proteomes" id="UP000632828">
    <property type="component" value="Unassembled WGS sequence"/>
</dbReference>
<dbReference type="Pfam" id="PF07295">
    <property type="entry name" value="DUF1451"/>
    <property type="match status" value="1"/>
</dbReference>
<protein>
    <submittedName>
        <fullName evidence="1">Zinc ribbon-containing protein</fullName>
    </submittedName>
</protein>